<dbReference type="InterPro" id="IPR051606">
    <property type="entry name" value="Polyketide_Oxido-like"/>
</dbReference>
<evidence type="ECO:0000313" key="3">
    <source>
        <dbReference type="Proteomes" id="UP000002489"/>
    </source>
</evidence>
<protein>
    <submittedName>
        <fullName evidence="2">Uncharacterized protein</fullName>
    </submittedName>
</protein>
<dbReference type="GO" id="GO:0042602">
    <property type="term" value="F:riboflavin reductase (NADPH) activity"/>
    <property type="evidence" value="ECO:0007669"/>
    <property type="project" value="TreeGrafter"/>
</dbReference>
<dbReference type="VEuPathDB" id="FungiDB:FOXG_16649"/>
<gene>
    <name evidence="2" type="primary">28957493</name>
</gene>
<dbReference type="InterPro" id="IPR036291">
    <property type="entry name" value="NAD(P)-bd_dom_sf"/>
</dbReference>
<dbReference type="Proteomes" id="UP000002489">
    <property type="component" value="Unassembled WGS sequence"/>
</dbReference>
<organism evidence="2 3">
    <name type="scientific">Fusarium oxysporum (strain Fo5176)</name>
    <name type="common">Fusarium vascular wilt</name>
    <dbReference type="NCBI Taxonomy" id="660025"/>
    <lineage>
        <taxon>Eukaryota</taxon>
        <taxon>Fungi</taxon>
        <taxon>Dikarya</taxon>
        <taxon>Ascomycota</taxon>
        <taxon>Pezizomycotina</taxon>
        <taxon>Sordariomycetes</taxon>
        <taxon>Hypocreomycetidae</taxon>
        <taxon>Hypocreales</taxon>
        <taxon>Nectriaceae</taxon>
        <taxon>Fusarium</taxon>
        <taxon>Fusarium oxysporum species complex</taxon>
    </lineage>
</organism>
<sequence length="242" mass="25880">MSSPKTIAFFGASTGVGLSALKHSLAAGHNCVALCRVPAKLEAHVSPKSYPNLQIIEGNAHDIKAVASCLKKDDGSIVDAVVSTIGGKPIIHKMTIDDPNCCRVGIAVLLDALAQIRAEGAVGRPHITVFSTTGMSDFGRDYPLLLYPIYAIALKVPHEDKKIMETKLADSGEDFTILRGSLLVDGESETPVRVGIEDPKNGIESLEIGFTISREDAGKWLADKLLVETHAEYVNKIASITY</sequence>
<evidence type="ECO:0000313" key="2">
    <source>
        <dbReference type="EnsemblFungi" id="FOXG_16649P0"/>
    </source>
</evidence>
<comment type="similarity">
    <text evidence="1">Belongs to the avfA family.</text>
</comment>
<evidence type="ECO:0000256" key="1">
    <source>
        <dbReference type="ARBA" id="ARBA00038376"/>
    </source>
</evidence>
<reference evidence="2" key="2">
    <citation type="submission" date="2025-08" db="UniProtKB">
        <authorList>
            <consortium name="EnsemblFungi"/>
        </authorList>
    </citation>
    <scope>IDENTIFICATION</scope>
    <source>
        <strain evidence="2">4287 / CBS 123668 / FGSC 9935 / NRRL 34936</strain>
    </source>
</reference>
<dbReference type="Gene3D" id="3.40.50.720">
    <property type="entry name" value="NAD(P)-binding Rossmann-like Domain"/>
    <property type="match status" value="1"/>
</dbReference>
<dbReference type="STRING" id="426428.A0A0D2YJD4"/>
<dbReference type="PANTHER" id="PTHR43355">
    <property type="entry name" value="FLAVIN REDUCTASE (NADPH)"/>
    <property type="match status" value="1"/>
</dbReference>
<dbReference type="AlphaFoldDB" id="A0A0D2YJD4"/>
<dbReference type="PANTHER" id="PTHR43355:SF2">
    <property type="entry name" value="FLAVIN REDUCTASE (NADPH)"/>
    <property type="match status" value="1"/>
</dbReference>
<dbReference type="EnsemblFungi" id="FOXG_16649T0">
    <property type="protein sequence ID" value="FOXG_16649P0"/>
    <property type="gene ID" value="FOXG_16649"/>
</dbReference>
<dbReference type="InterPro" id="IPR016040">
    <property type="entry name" value="NAD(P)-bd_dom"/>
</dbReference>
<reference evidence="3" key="1">
    <citation type="journal article" date="2012" name="Mol. Plant Microbe Interact.">
        <title>A highly conserved effector in Fusarium oxysporum is required for full virulence on Arabidopsis.</title>
        <authorList>
            <person name="Thatcher L.F."/>
            <person name="Gardiner D.M."/>
            <person name="Kazan K."/>
            <person name="Manners J."/>
        </authorList>
    </citation>
    <scope>NUCLEOTIDE SEQUENCE [LARGE SCALE GENOMIC DNA]</scope>
    <source>
        <strain evidence="3">Fo5176</strain>
    </source>
</reference>
<proteinExistence type="inferred from homology"/>
<name>A0A0D2YJD4_FUSOF</name>
<dbReference type="SUPFAM" id="SSF51735">
    <property type="entry name" value="NAD(P)-binding Rossmann-fold domains"/>
    <property type="match status" value="1"/>
</dbReference>
<dbReference type="GO" id="GO:0004074">
    <property type="term" value="F:biliverdin reductase [NAD(P)H] activity"/>
    <property type="evidence" value="ECO:0007669"/>
    <property type="project" value="TreeGrafter"/>
</dbReference>
<dbReference type="Pfam" id="PF13460">
    <property type="entry name" value="NAD_binding_10"/>
    <property type="match status" value="1"/>
</dbReference>
<accession>A0A0D2YJD4</accession>